<protein>
    <submittedName>
        <fullName evidence="1">Uncharacterized protein</fullName>
    </submittedName>
</protein>
<gene>
    <name evidence="1" type="ORF">CRP01_39855</name>
</gene>
<evidence type="ECO:0000313" key="2">
    <source>
        <dbReference type="Proteomes" id="UP000223913"/>
    </source>
</evidence>
<reference evidence="1 2" key="1">
    <citation type="submission" date="2017-10" db="EMBL/GenBank/DDBJ databases">
        <title>The draft genome sequence of Lewinella nigricans NBRC 102662.</title>
        <authorList>
            <person name="Wang K."/>
        </authorList>
    </citation>
    <scope>NUCLEOTIDE SEQUENCE [LARGE SCALE GENOMIC DNA]</scope>
    <source>
        <strain evidence="1 2">NBRC 102662</strain>
    </source>
</reference>
<dbReference type="AlphaFoldDB" id="A0A2D0MXG5"/>
<organism evidence="1 2">
    <name type="scientific">Flavilitoribacter nigricans (strain ATCC 23147 / DSM 23189 / NBRC 102662 / NCIMB 1420 / SS-2)</name>
    <name type="common">Lewinella nigricans</name>
    <dbReference type="NCBI Taxonomy" id="1122177"/>
    <lineage>
        <taxon>Bacteria</taxon>
        <taxon>Pseudomonadati</taxon>
        <taxon>Bacteroidota</taxon>
        <taxon>Saprospiria</taxon>
        <taxon>Saprospirales</taxon>
        <taxon>Lewinellaceae</taxon>
        <taxon>Flavilitoribacter</taxon>
    </lineage>
</organism>
<comment type="caution">
    <text evidence="1">The sequence shown here is derived from an EMBL/GenBank/DDBJ whole genome shotgun (WGS) entry which is preliminary data.</text>
</comment>
<proteinExistence type="predicted"/>
<dbReference type="Proteomes" id="UP000223913">
    <property type="component" value="Unassembled WGS sequence"/>
</dbReference>
<evidence type="ECO:0000313" key="1">
    <source>
        <dbReference type="EMBL" id="PHN00897.1"/>
    </source>
</evidence>
<accession>A0A2D0MXG5</accession>
<keyword evidence="2" id="KW-1185">Reference proteome</keyword>
<name>A0A2D0MXG5_FLAN2</name>
<sequence length="115" mass="12928">MISPSKVRLRPQKGIKIIDYILKSKLQEGRNYLRFGDRRMFVGVKAGKVLSAKVMDPMGQWGPNVITTGQKVMKFTCTGGICYCQGDNNCNNMFTSTVCRDAAVCIDDKCYYARN</sequence>
<dbReference type="EMBL" id="PDUD01000070">
    <property type="protein sequence ID" value="PHN00897.1"/>
    <property type="molecule type" value="Genomic_DNA"/>
</dbReference>